<keyword evidence="1" id="KW-0812">Transmembrane</keyword>
<evidence type="ECO:0000313" key="4">
    <source>
        <dbReference type="Proteomes" id="UP000594759"/>
    </source>
</evidence>
<dbReference type="Pfam" id="PF05345">
    <property type="entry name" value="He_PIG"/>
    <property type="match status" value="10"/>
</dbReference>
<dbReference type="SMART" id="SM00089">
    <property type="entry name" value="PKD"/>
    <property type="match status" value="4"/>
</dbReference>
<dbReference type="GO" id="GO:0016020">
    <property type="term" value="C:membrane"/>
    <property type="evidence" value="ECO:0007669"/>
    <property type="project" value="InterPro"/>
</dbReference>
<sequence length="4241" mass="428274">MMKIFTKSSLKGVYYIAHAFAIIILLTLFQSKSYAQTKVYANAVSAVSPNGMSSLLGCGIAGLGPCYNTPTVDNATNATTSDNNTFATVKSFGGVALGLAGYSGQIDLKFADAVPANTTTYIRLDFDGDVLNALLGGNLGGLLANVGGNVILGNHSFEVGAKNAAGTTVLSGSSTAAFSSPNLRLVKDGNGYFYVAITPTQAYDRVYVRDVTSSLLLGTTNSTKVYYAFHASGNDPCAQAFTTGFEGTGITLDALQLGGSGVTNSQNAIDANPNNYSTLSLGILGVGATVSQNFYFLNPSNPGDDFNLRFSSSSALLTAGVLNNITVTAYNGNTQVYTASAASLLNLDLLGLLNSGAPTTVPFSPGVTFDRVKVSLGIVVNLNLTQSINIYGVTRTAGRPTFTAPATNAVAACYNTPAALTATTLSTNELIWYDAIEGGTPLATVAYNGTFTTPALTANKTYYVAARRSGCTLESGRVPVAVTVNPQIVFNGSTLTNATPGFAYAKQLDVATGGTPGFTYALAPGSSLPAGLSLSSTGIITGTPTAPNTYTFSVVAKDAKNCTATASYTLTVTTALALTPGTLPEGITGTIYPTQTIPAATGGTGPYTYTANNLPPGLTFNPATREITGTPTVPGQYTIPVTVTDANGNAITSNYTVKVTDPLVLTAATLAAGTTGTVYTTQIIPSATGGTTPYTYSATGLPPGLSFNPTTRAITGTPTASGTFTTAVTVTDADGKTVTTNYAIVINDQLLLPAATLPNGTEGVAYAAQTLPAAVGGVGPYTYVATGIPAGLTFNPSTRQITGTPTQAGNYTISATATDSEGRTASNTYALRVVGTLNLPGKTLPDGTVGNSYLTQTLPAVSGGTAPYTYAVTGLPPGLTFNPTTREISGTPTQGGAYSVALTATDANNNKATTSYALNVGVTAPVVASATVCAGSTETLTVSNLQAGVTYNWYASTGSTPLATNNNGTFVTPAVTAATVFYVEAVSGTAVSTKTQVSVAVNPPATPATVTTNNQVINSGQSTTLQATADSGNTITWFDSATGGTQVGSGTSFTTPALTANTTYYVQTTSAAGCTSLTRVPVIVTVISNNGSTACNAANSQSTGINGICVACSITGAGNSTDANASNFTRLSLGVGVGATGYQQLIFPTTGVATDSIRLDLALPGGLADVNVLNGITVTVLNGSTVVSTTTINGGLLNLSLLGGNRFAATVLAGGAYDRVQVSFGAAVSALSSLDIYGATVVYPAPTLTSGAQTVCNGATATLAATANGGTTLAWFDAPTGGTQLGTGETFTTPALTTTTTYYIQVSKASCPNPIRVPVTVTVNPAIVFAGTTLANATIASPYSVQLPVATGGTPGYTYALSSGSTLPTGLTLSSAGLISGTPTATGDPTFSVTVTDSKNCSATATFNLATSPALMLTPGALPDGITGTPYTTNGIPAATGGTGPYIYSATSLPSGLTFNTTTREITGTPTQPGNYTIPVTVSDATGNTTTANFTLAVVDPLVLPAATLANGTTGSVYTTQIIPSATGGTAPYTYVATGLPAGLTFDPSTREITGTPTQAGTFTIPVTVTDAAGRTATNSYNVTIGDPLLLPNATLPDGTEGTVYAAQTLPAAVGGTSPYTYVASNLPAGLTFDATTRQITGTPTEAGNYSIGLTATDNAGKTVSNTYSLRVIGVLSLPGATLPNGIVGTSYPTQTLPAVSGGTGPYTYLATGIPPGLSFNTATREITGTPTLGGTYTVSLTATDAEGNSATSTYSLVVNVNAPVVAAATVCSGSSATLSVSNLQAGVTYNWYASAGSTPLATNNTGVFATPVVTSQTVFYVEAVSGTAVSARTAVTVSVNPDAAPATIITNNQVINAGQTANLSATADAGSTISWYADTTGGTALATGASFTTPALSTTTTYYVETVNASGCASLSRVPVTVTVINGDGGSACNAASTQNSGITGVCLLCGITGAGNSTDANPSNFTRITLAVGVGSTGYQQLIFNTPGTATDSIRLDLALPGGLADVGLLSNVTLNVMNGTTVVRTVQLNSSLLNLQLLSGNRFTATIPAGGAYDRVQVSLGGVISAVTSLDVYGATAVYPAPTITAGNQTICAGGTATLTATANGGTTLAWFDTPTGGTALATGETFTTPALTATTTYYIEVSKGTCANTTRIPVVVTVTPSLPTPVLATIADVCEGSPATLSVANPAAGTTYRWYDATTGGNLVFTGEVFTTPALTANATYYVEAAQGNCTSATRAVAAVSVNPRPELPIVSANTTTVAAGQTAIITASSTDATNTFNWYTSANATTPIYTGAIYVTPPLTATTTYYIESVSTNGCTSSNRVQITITVDGNGSPNPVPCEGAIAQTNGVNGVALLSGVFNPTLSIDNDTQTASSLVMPVGAVGASVYQRLSFGSASRIGDTVRVVVSTPGKLLSLALLANASVTTYLGTNSNGDARLLNSNLLNIQLLSGGTQAEVTFVPTAIFDNVEVRLNSGVLGALTSIDVNYAQRILAAPTVSVSNATACVGATAQLAVSNPSSDLTYRWYDEAGNYLAGKDGVIFTTPALTGDTKFYVAAVSATGCVSYRTPVTVTTNPAPVAPTLLNADVSTCLNTAVTLQVNNPVVGTTYNWYDSATSTTVLFTGDNFTTPVITANRSYFVSATNACGTPSARTEATITLGTIDIPVITPPSITITSNSVAILKATSSTAGATINWYDAPVAGNLLFTGDTFVTPQLTATTTYYAEASAPGGCIGIGRAAITVTVTSGPPVTTPCGSATTTVASGVTGIAVGAGVINPTLAVDNDTNTGSSLVIPVGALGASVYHQVGFPELSNIGDTLRVKVTVPAQLLSVALLQNLTLTTFQGSTSNNDATSISNPLITLNLLAGGSTAILTYVPTSRFDGVELRLNSGILGALTSVNFDYAQRTITKPTVATATATACEGATATLNVTNPQAGIVYKWYLGSVYQTGKDGTTFTTDPALTAGTYVYNVTATATATGCESAATPVTVTILPPPATPVLSTTNPASTCVNSPATLSVQAVAGVTYNWYDAATGGNRLVSNNSSFTTSASLAPGVYTYYVEAVNGNSCANATRTPVSITVNPAAIASDITVTGGTSLCASGTTVLTASSTTVTNPVFNWYSDAGLTNQVFEGATFTTPAITASTKYYVTVKGTNKCANTPGNASEVSITVNPIAVAADISLSGTSTICGGSSVVLTASSTTVTNPVFTWYSAADLSTVAFTGPVFTTPSLNATTTYYVTVKGDNKCENSAATAKAITITVNPVATDADITLSGSTSICSGATAALSATATTVVNPVFTWYSDAALSNVAFVGPNFTTPALTATKTYYVTVRGDNKCENSTAKALTVNVKEIATAADISLANAAICSGSTVMLMASSTTVTQPVFTWYSDASLTVPVFTGPTFTVTGLTNTTTYYVTVKGANKCENTAAGAKVVTVTVNPLATTTDIIVNGGTTACAGSPAVLSATSPTVNNPVFTWYSDPALTNISYIGATFTTPVLSGTTTYYVTVKGDNKCENAAGTAKVVTVTVTPVATNADITAADATICAGSNAVLSASGTTVTNPTFTWYNDAALTSVAFVGASFSTPALTGTTKYYLTVKGDNKCENASATAKVVTVTVNAGATQADLTVSQPTIVCGSGTAVINASSTTVANPVFTWYRDASLTVPVYTGAIFTTPNLTATTTYYVTVKGSDKCENTAANAVAVTVVVSPTAVASDITVSGATAICGNAVAVLTASSTTVTNPVFTWYSDAALTNPVFTGSVFTTPALSGNATYYVTVKGDNKCENLPTAARAVAVTINAAPENPVVSTTGTNICAGEATTLTISNAQNGVTYQWYSAATGGNLLFTGQSYTTAVLTTTTDFYVIATGAGGCNNTGGRVRITVTVNAKPGIPTVASSAVSACAGSSTVLSVTSPQTGVTYNWYTTATGGSIVGTGVNFTTPPITANTTYYVEGTNGSCVSTTRTAVNVTASPVPVAPTSVTAANGIICSGSTTVLTVNNPTAGLIYTWFAASAGGSALAEGTIFTTPALTATTTYYVESVAASGCLSATRTPVTVNVLPVLERPVVVVQATTANSVNFAWSPVTGATAYEVSLDNGLTWVNPTNGSTGTSYLVSGLKPDQSVTIIVRARGQIDCQTSANSSPVTGTAANPFGNDVYIPNAFTPNNDGKNDTFMIYGTAIAGAKLTIYTQWGQLIYQSDNMSAGWDGTYKGVNQPIGVYVYMAEVTFKDGTTTIRKGTVTLIR</sequence>
<dbReference type="SMART" id="SM00409">
    <property type="entry name" value="IG"/>
    <property type="match status" value="7"/>
</dbReference>
<keyword evidence="1" id="KW-1133">Transmembrane helix</keyword>
<dbReference type="KEGG" id="pex:IZT61_15730"/>
<name>A0A7U3SQ31_9SPHI</name>
<accession>A0A7U3SQ31</accession>
<dbReference type="PANTHER" id="PTHR37494:SF1">
    <property type="entry name" value="STAPHYLOCOCCUS AUREUS SURFACE PROTEIN A"/>
    <property type="match status" value="1"/>
</dbReference>
<feature type="domain" description="Fibronectin type-III" evidence="2">
    <location>
        <begin position="4060"/>
        <end position="4149"/>
    </location>
</feature>
<dbReference type="NCBIfam" id="TIGR04131">
    <property type="entry name" value="Bac_Flav_CTERM"/>
    <property type="match status" value="1"/>
</dbReference>
<dbReference type="InterPro" id="IPR013783">
    <property type="entry name" value="Ig-like_fold"/>
</dbReference>
<dbReference type="SUPFAM" id="SSF49313">
    <property type="entry name" value="Cadherin-like"/>
    <property type="match status" value="10"/>
</dbReference>
<dbReference type="InterPro" id="IPR026341">
    <property type="entry name" value="T9SS_type_B"/>
</dbReference>
<evidence type="ECO:0000256" key="1">
    <source>
        <dbReference type="SAM" id="Phobius"/>
    </source>
</evidence>
<dbReference type="InterPro" id="IPR015919">
    <property type="entry name" value="Cadherin-like_sf"/>
</dbReference>
<dbReference type="GO" id="GO:0005509">
    <property type="term" value="F:calcium ion binding"/>
    <property type="evidence" value="ECO:0007669"/>
    <property type="project" value="InterPro"/>
</dbReference>
<dbReference type="InterPro" id="IPR003961">
    <property type="entry name" value="FN3_dom"/>
</dbReference>
<dbReference type="PANTHER" id="PTHR37494">
    <property type="entry name" value="HEMAGGLUTININ"/>
    <property type="match status" value="1"/>
</dbReference>
<proteinExistence type="predicted"/>
<organism evidence="3 4">
    <name type="scientific">Pedobacter endophyticus</name>
    <dbReference type="NCBI Taxonomy" id="2789740"/>
    <lineage>
        <taxon>Bacteria</taxon>
        <taxon>Pseudomonadati</taxon>
        <taxon>Bacteroidota</taxon>
        <taxon>Sphingobacteriia</taxon>
        <taxon>Sphingobacteriales</taxon>
        <taxon>Sphingobacteriaceae</taxon>
        <taxon>Pedobacter</taxon>
    </lineage>
</organism>
<dbReference type="PROSITE" id="PS50853">
    <property type="entry name" value="FN3"/>
    <property type="match status" value="1"/>
</dbReference>
<dbReference type="InterPro" id="IPR044023">
    <property type="entry name" value="Ig_7"/>
</dbReference>
<dbReference type="SUPFAM" id="SSF49265">
    <property type="entry name" value="Fibronectin type III"/>
    <property type="match status" value="1"/>
</dbReference>
<dbReference type="CDD" id="cd00063">
    <property type="entry name" value="FN3"/>
    <property type="match status" value="1"/>
</dbReference>
<evidence type="ECO:0000313" key="3">
    <source>
        <dbReference type="EMBL" id="QPH38524.1"/>
    </source>
</evidence>
<dbReference type="Gene3D" id="2.60.40.10">
    <property type="entry name" value="Immunoglobulins"/>
    <property type="match status" value="11"/>
</dbReference>
<dbReference type="InterPro" id="IPR022409">
    <property type="entry name" value="PKD/Chitinase_dom"/>
</dbReference>
<dbReference type="Pfam" id="PF19081">
    <property type="entry name" value="Ig_7"/>
    <property type="match status" value="25"/>
</dbReference>
<evidence type="ECO:0000259" key="2">
    <source>
        <dbReference type="PROSITE" id="PS50853"/>
    </source>
</evidence>
<protein>
    <submittedName>
        <fullName evidence="3">Putative Ig domain-containing protein</fullName>
    </submittedName>
</protein>
<dbReference type="SMART" id="SM00736">
    <property type="entry name" value="CADG"/>
    <property type="match status" value="7"/>
</dbReference>
<gene>
    <name evidence="3" type="ORF">IZT61_15730</name>
</gene>
<keyword evidence="4" id="KW-1185">Reference proteome</keyword>
<dbReference type="RefSeq" id="WP_196098004.1">
    <property type="nucleotide sequence ID" value="NZ_CP064939.1"/>
</dbReference>
<dbReference type="InterPro" id="IPR003599">
    <property type="entry name" value="Ig_sub"/>
</dbReference>
<dbReference type="Pfam" id="PF13585">
    <property type="entry name" value="CHU_C"/>
    <property type="match status" value="1"/>
</dbReference>
<reference evidence="3 4" key="1">
    <citation type="submission" date="2020-11" db="EMBL/GenBank/DDBJ databases">
        <title>Pedobacter endophytica, an endophytic bacteria isolated form Carex pumila.</title>
        <authorList>
            <person name="Peng Y."/>
            <person name="Jiang L."/>
            <person name="Lee J."/>
        </authorList>
    </citation>
    <scope>NUCLEOTIDE SEQUENCE [LARGE SCALE GENOMIC DNA]</scope>
    <source>
        <strain evidence="3 4">JBR3-12</strain>
    </source>
</reference>
<keyword evidence="1" id="KW-0472">Membrane</keyword>
<dbReference type="Proteomes" id="UP000594759">
    <property type="component" value="Chromosome"/>
</dbReference>
<dbReference type="InterPro" id="IPR036116">
    <property type="entry name" value="FN3_sf"/>
</dbReference>
<dbReference type="InterPro" id="IPR006644">
    <property type="entry name" value="Cadg"/>
</dbReference>
<feature type="transmembrane region" description="Helical" evidence="1">
    <location>
        <begin position="12"/>
        <end position="29"/>
    </location>
</feature>
<dbReference type="EMBL" id="CP064939">
    <property type="protein sequence ID" value="QPH38524.1"/>
    <property type="molecule type" value="Genomic_DNA"/>
</dbReference>